<dbReference type="GO" id="GO:0003676">
    <property type="term" value="F:nucleic acid binding"/>
    <property type="evidence" value="ECO:0007669"/>
    <property type="project" value="InterPro"/>
</dbReference>
<reference evidence="3" key="1">
    <citation type="submission" date="2022-03" db="EMBL/GenBank/DDBJ databases">
        <authorList>
            <person name="Tunstrom K."/>
        </authorList>
    </citation>
    <scope>NUCLEOTIDE SEQUENCE</scope>
</reference>
<organism evidence="3 4">
    <name type="scientific">Euphydryas editha</name>
    <name type="common">Edith's checkerspot</name>
    <dbReference type="NCBI Taxonomy" id="104508"/>
    <lineage>
        <taxon>Eukaryota</taxon>
        <taxon>Metazoa</taxon>
        <taxon>Ecdysozoa</taxon>
        <taxon>Arthropoda</taxon>
        <taxon>Hexapoda</taxon>
        <taxon>Insecta</taxon>
        <taxon>Pterygota</taxon>
        <taxon>Neoptera</taxon>
        <taxon>Endopterygota</taxon>
        <taxon>Lepidoptera</taxon>
        <taxon>Glossata</taxon>
        <taxon>Ditrysia</taxon>
        <taxon>Papilionoidea</taxon>
        <taxon>Nymphalidae</taxon>
        <taxon>Nymphalinae</taxon>
        <taxon>Euphydryas</taxon>
    </lineage>
</organism>
<dbReference type="SUPFAM" id="SSF57756">
    <property type="entry name" value="Retrovirus zinc finger-like domains"/>
    <property type="match status" value="1"/>
</dbReference>
<dbReference type="AlphaFoldDB" id="A0AAU9UHT5"/>
<dbReference type="InterPro" id="IPR036875">
    <property type="entry name" value="Znf_CCHC_sf"/>
</dbReference>
<evidence type="ECO:0000313" key="4">
    <source>
        <dbReference type="Proteomes" id="UP001153954"/>
    </source>
</evidence>
<comment type="caution">
    <text evidence="3">The sequence shown here is derived from an EMBL/GenBank/DDBJ whole genome shotgun (WGS) entry which is preliminary data.</text>
</comment>
<name>A0AAU9UHT5_EUPED</name>
<dbReference type="SMART" id="SM00343">
    <property type="entry name" value="ZnF_C2HC"/>
    <property type="match status" value="2"/>
</dbReference>
<dbReference type="EMBL" id="CAKOGL010000018">
    <property type="protein sequence ID" value="CAH2097402.1"/>
    <property type="molecule type" value="Genomic_DNA"/>
</dbReference>
<keyword evidence="1" id="KW-0862">Zinc</keyword>
<feature type="domain" description="CCHC-type" evidence="2">
    <location>
        <begin position="143"/>
        <end position="157"/>
    </location>
</feature>
<dbReference type="Proteomes" id="UP001153954">
    <property type="component" value="Unassembled WGS sequence"/>
</dbReference>
<sequence>MSVDLKELGIGPLRIRQSATGARLIEVPGSTSGEKADALAARLKEALAEEVEVFRPEKKAELRISGLSDAVSSERLAIAVAKEGGCSIGQVLVRNIRAVQRGPGSAHIELPAAAAKKLLQAGSIAVGWTKASVHLLQARPRHCYRCLGLGHVASACPGGTDRSTLCYGCGQSGHKAAGCSAAAHCAVCADAGRPADHVMGGIACKPPSTRGKFPPQTPLGGNRVMAADAEIAE</sequence>
<evidence type="ECO:0000313" key="3">
    <source>
        <dbReference type="EMBL" id="CAH2097402.1"/>
    </source>
</evidence>
<keyword evidence="1" id="KW-0863">Zinc-finger</keyword>
<evidence type="ECO:0000259" key="2">
    <source>
        <dbReference type="PROSITE" id="PS50158"/>
    </source>
</evidence>
<dbReference type="GO" id="GO:0008270">
    <property type="term" value="F:zinc ion binding"/>
    <property type="evidence" value="ECO:0007669"/>
    <property type="project" value="UniProtKB-KW"/>
</dbReference>
<feature type="domain" description="CCHC-type" evidence="2">
    <location>
        <begin position="166"/>
        <end position="179"/>
    </location>
</feature>
<accession>A0AAU9UHT5</accession>
<protein>
    <recommendedName>
        <fullName evidence="2">CCHC-type domain-containing protein</fullName>
    </recommendedName>
</protein>
<keyword evidence="4" id="KW-1185">Reference proteome</keyword>
<gene>
    <name evidence="3" type="ORF">EEDITHA_LOCUS12631</name>
</gene>
<dbReference type="Gene3D" id="4.10.60.10">
    <property type="entry name" value="Zinc finger, CCHC-type"/>
    <property type="match status" value="1"/>
</dbReference>
<evidence type="ECO:0000256" key="1">
    <source>
        <dbReference type="PROSITE-ProRule" id="PRU00047"/>
    </source>
</evidence>
<dbReference type="PROSITE" id="PS50158">
    <property type="entry name" value="ZF_CCHC"/>
    <property type="match status" value="2"/>
</dbReference>
<dbReference type="InterPro" id="IPR001878">
    <property type="entry name" value="Znf_CCHC"/>
</dbReference>
<proteinExistence type="predicted"/>
<keyword evidence="1" id="KW-0479">Metal-binding</keyword>